<evidence type="ECO:0000313" key="2">
    <source>
        <dbReference type="Proteomes" id="UP001152888"/>
    </source>
</evidence>
<sequence>MPKKDHCHFFMLPTAWPVFDSLPLVTPSIPLGIAFELALQQ</sequence>
<accession>A0A9P0LYB0</accession>
<protein>
    <submittedName>
        <fullName evidence="1">Uncharacterized protein</fullName>
    </submittedName>
</protein>
<gene>
    <name evidence="1" type="ORF">ACAOBT_LOCUS28316</name>
</gene>
<organism evidence="1 2">
    <name type="scientific">Acanthoscelides obtectus</name>
    <name type="common">Bean weevil</name>
    <name type="synonym">Bruchus obtectus</name>
    <dbReference type="NCBI Taxonomy" id="200917"/>
    <lineage>
        <taxon>Eukaryota</taxon>
        <taxon>Metazoa</taxon>
        <taxon>Ecdysozoa</taxon>
        <taxon>Arthropoda</taxon>
        <taxon>Hexapoda</taxon>
        <taxon>Insecta</taxon>
        <taxon>Pterygota</taxon>
        <taxon>Neoptera</taxon>
        <taxon>Endopterygota</taxon>
        <taxon>Coleoptera</taxon>
        <taxon>Polyphaga</taxon>
        <taxon>Cucujiformia</taxon>
        <taxon>Chrysomeloidea</taxon>
        <taxon>Chrysomelidae</taxon>
        <taxon>Bruchinae</taxon>
        <taxon>Bruchini</taxon>
        <taxon>Acanthoscelides</taxon>
    </lineage>
</organism>
<keyword evidence="2" id="KW-1185">Reference proteome</keyword>
<evidence type="ECO:0000313" key="1">
    <source>
        <dbReference type="EMBL" id="CAH2005049.1"/>
    </source>
</evidence>
<proteinExistence type="predicted"/>
<name>A0A9P0LYB0_ACAOB</name>
<reference evidence="1" key="1">
    <citation type="submission" date="2022-03" db="EMBL/GenBank/DDBJ databases">
        <authorList>
            <person name="Sayadi A."/>
        </authorList>
    </citation>
    <scope>NUCLEOTIDE SEQUENCE</scope>
</reference>
<dbReference type="EMBL" id="CAKOFQ010007620">
    <property type="protein sequence ID" value="CAH2005049.1"/>
    <property type="molecule type" value="Genomic_DNA"/>
</dbReference>
<dbReference type="AlphaFoldDB" id="A0A9P0LYB0"/>
<dbReference type="Proteomes" id="UP001152888">
    <property type="component" value="Unassembled WGS sequence"/>
</dbReference>
<comment type="caution">
    <text evidence="1">The sequence shown here is derived from an EMBL/GenBank/DDBJ whole genome shotgun (WGS) entry which is preliminary data.</text>
</comment>